<evidence type="ECO:0000313" key="2">
    <source>
        <dbReference type="Proteomes" id="UP000231203"/>
    </source>
</evidence>
<dbReference type="EMBL" id="PDTI01000045">
    <property type="protein sequence ID" value="PIE62417.1"/>
    <property type="molecule type" value="Genomic_DNA"/>
</dbReference>
<organism evidence="1 2">
    <name type="scientific">Desulfobacter postgatei</name>
    <dbReference type="NCBI Taxonomy" id="2293"/>
    <lineage>
        <taxon>Bacteria</taxon>
        <taxon>Pseudomonadati</taxon>
        <taxon>Thermodesulfobacteriota</taxon>
        <taxon>Desulfobacteria</taxon>
        <taxon>Desulfobacterales</taxon>
        <taxon>Desulfobacteraceae</taxon>
        <taxon>Desulfobacter</taxon>
    </lineage>
</organism>
<proteinExistence type="predicted"/>
<protein>
    <submittedName>
        <fullName evidence="1">Uncharacterized protein</fullName>
    </submittedName>
</protein>
<name>A0A2G6MQQ5_9BACT</name>
<accession>A0A2G6MQQ5</accession>
<gene>
    <name evidence="1" type="ORF">CSA25_05245</name>
</gene>
<evidence type="ECO:0000313" key="1">
    <source>
        <dbReference type="EMBL" id="PIE62417.1"/>
    </source>
</evidence>
<comment type="caution">
    <text evidence="1">The sequence shown here is derived from an EMBL/GenBank/DDBJ whole genome shotgun (WGS) entry which is preliminary data.</text>
</comment>
<reference evidence="1 2" key="1">
    <citation type="submission" date="2017-10" db="EMBL/GenBank/DDBJ databases">
        <title>Novel microbial diversity and functional potential in the marine mammal oral microbiome.</title>
        <authorList>
            <person name="Dudek N.K."/>
            <person name="Sun C.L."/>
            <person name="Burstein D."/>
            <person name="Kantor R.S."/>
            <person name="Aliaga Goltsman D.S."/>
            <person name="Bik E.M."/>
            <person name="Thomas B.C."/>
            <person name="Banfield J.F."/>
            <person name="Relman D.A."/>
        </authorList>
    </citation>
    <scope>NUCLEOTIDE SEQUENCE [LARGE SCALE GENOMIC DNA]</scope>
    <source>
        <strain evidence="1">DOLJORAL78_47_202</strain>
    </source>
</reference>
<dbReference type="Proteomes" id="UP000231203">
    <property type="component" value="Unassembled WGS sequence"/>
</dbReference>
<sequence length="62" mass="7202">MLKNDVLYSLNPPETKAFSLYLLSFSLRFWLNRPLYGKLSRPFEQQGDILSKFIVLAIVPVI</sequence>
<dbReference type="AlphaFoldDB" id="A0A2G6MQQ5"/>